<evidence type="ECO:0000256" key="4">
    <source>
        <dbReference type="ARBA" id="ARBA00022723"/>
    </source>
</evidence>
<evidence type="ECO:0000256" key="10">
    <source>
        <dbReference type="ARBA" id="ARBA00023170"/>
    </source>
</evidence>
<evidence type="ECO:0000256" key="6">
    <source>
        <dbReference type="ARBA" id="ARBA00022833"/>
    </source>
</evidence>
<dbReference type="PANTHER" id="PTHR48092">
    <property type="entry name" value="KNIRPS-RELATED PROTEIN-RELATED"/>
    <property type="match status" value="1"/>
</dbReference>
<dbReference type="PRINTS" id="PR00047">
    <property type="entry name" value="STROIDFINGER"/>
</dbReference>
<evidence type="ECO:0000256" key="8">
    <source>
        <dbReference type="ARBA" id="ARBA00023125"/>
    </source>
</evidence>
<dbReference type="FunFam" id="3.30.50.10:FF:000034">
    <property type="entry name" value="CLUMA_CG002674, isoform A"/>
    <property type="match status" value="1"/>
</dbReference>
<reference evidence="14" key="2">
    <citation type="submission" date="2023-05" db="EMBL/GenBank/DDBJ databases">
        <authorList>
            <person name="Fouks B."/>
        </authorList>
    </citation>
    <scope>NUCLEOTIDE SEQUENCE</scope>
    <source>
        <strain evidence="14">Stay&amp;Tobe</strain>
        <tissue evidence="14">Testes</tissue>
    </source>
</reference>
<comment type="subcellular location">
    <subcellularLocation>
        <location evidence="1">Nucleus</location>
    </subcellularLocation>
</comment>
<dbReference type="Proteomes" id="UP001233999">
    <property type="component" value="Unassembled WGS sequence"/>
</dbReference>
<feature type="compositionally biased region" description="Basic and acidic residues" evidence="12">
    <location>
        <begin position="389"/>
        <end position="402"/>
    </location>
</feature>
<dbReference type="PROSITE" id="PS51030">
    <property type="entry name" value="NUCLEAR_REC_DBD_2"/>
    <property type="match status" value="1"/>
</dbReference>
<keyword evidence="7" id="KW-0805">Transcription regulation</keyword>
<keyword evidence="11" id="KW-0539">Nucleus</keyword>
<keyword evidence="3" id="KW-0217">Developmental protein</keyword>
<gene>
    <name evidence="14" type="ORF">L9F63_016672</name>
</gene>
<evidence type="ECO:0000256" key="9">
    <source>
        <dbReference type="ARBA" id="ARBA00023163"/>
    </source>
</evidence>
<feature type="domain" description="Nuclear receptor" evidence="13">
    <location>
        <begin position="2"/>
        <end position="78"/>
    </location>
</feature>
<dbReference type="InterPro" id="IPR050200">
    <property type="entry name" value="Nuclear_hormone_rcpt_NR3"/>
</dbReference>
<keyword evidence="8" id="KW-0238">DNA-binding</keyword>
<evidence type="ECO:0000256" key="5">
    <source>
        <dbReference type="ARBA" id="ARBA00022771"/>
    </source>
</evidence>
<evidence type="ECO:0000256" key="7">
    <source>
        <dbReference type="ARBA" id="ARBA00023015"/>
    </source>
</evidence>
<dbReference type="GO" id="GO:0003700">
    <property type="term" value="F:DNA-binding transcription factor activity"/>
    <property type="evidence" value="ECO:0007669"/>
    <property type="project" value="InterPro"/>
</dbReference>
<dbReference type="SMART" id="SM00399">
    <property type="entry name" value="ZnF_C4"/>
    <property type="match status" value="1"/>
</dbReference>
<dbReference type="InterPro" id="IPR001628">
    <property type="entry name" value="Znf_hrmn_rcpt"/>
</dbReference>
<protein>
    <recommendedName>
        <fullName evidence="13">Nuclear receptor domain-containing protein</fullName>
    </recommendedName>
</protein>
<dbReference type="GO" id="GO:0008270">
    <property type="term" value="F:zinc ion binding"/>
    <property type="evidence" value="ECO:0007669"/>
    <property type="project" value="UniProtKB-KW"/>
</dbReference>
<evidence type="ECO:0000259" key="13">
    <source>
        <dbReference type="PROSITE" id="PS51030"/>
    </source>
</evidence>
<dbReference type="Pfam" id="PF00105">
    <property type="entry name" value="zf-C4"/>
    <property type="match status" value="1"/>
</dbReference>
<keyword evidence="15" id="KW-1185">Reference proteome</keyword>
<feature type="non-terminal residue" evidence="14">
    <location>
        <position position="448"/>
    </location>
</feature>
<evidence type="ECO:0000313" key="15">
    <source>
        <dbReference type="Proteomes" id="UP001233999"/>
    </source>
</evidence>
<comment type="caution">
    <text evidence="14">The sequence shown here is derived from an EMBL/GenBank/DDBJ whole genome shotgun (WGS) entry which is preliminary data.</text>
</comment>
<evidence type="ECO:0000256" key="11">
    <source>
        <dbReference type="ARBA" id="ARBA00023242"/>
    </source>
</evidence>
<dbReference type="PROSITE" id="PS00031">
    <property type="entry name" value="NUCLEAR_REC_DBD_1"/>
    <property type="match status" value="1"/>
</dbReference>
<reference evidence="14" key="1">
    <citation type="journal article" date="2023" name="IScience">
        <title>Live-bearing cockroach genome reveals convergent evolutionary mechanisms linked to viviparity in insects and beyond.</title>
        <authorList>
            <person name="Fouks B."/>
            <person name="Harrison M.C."/>
            <person name="Mikhailova A.A."/>
            <person name="Marchal E."/>
            <person name="English S."/>
            <person name="Carruthers M."/>
            <person name="Jennings E.C."/>
            <person name="Chiamaka E.L."/>
            <person name="Frigard R.A."/>
            <person name="Pippel M."/>
            <person name="Attardo G.M."/>
            <person name="Benoit J.B."/>
            <person name="Bornberg-Bauer E."/>
            <person name="Tobe S.S."/>
        </authorList>
    </citation>
    <scope>NUCLEOTIDE SEQUENCE</scope>
    <source>
        <strain evidence="14">Stay&amp;Tobe</strain>
    </source>
</reference>
<dbReference type="GO" id="GO:0005634">
    <property type="term" value="C:nucleus"/>
    <property type="evidence" value="ECO:0007669"/>
    <property type="project" value="UniProtKB-SubCell"/>
</dbReference>
<accession>A0AAD8A1T2</accession>
<evidence type="ECO:0000313" key="14">
    <source>
        <dbReference type="EMBL" id="KAJ9590222.1"/>
    </source>
</evidence>
<evidence type="ECO:0000256" key="12">
    <source>
        <dbReference type="SAM" id="MobiDB-lite"/>
    </source>
</evidence>
<feature type="region of interest" description="Disordered" evidence="12">
    <location>
        <begin position="257"/>
        <end position="312"/>
    </location>
</feature>
<keyword evidence="4" id="KW-0479">Metal-binding</keyword>
<evidence type="ECO:0000256" key="2">
    <source>
        <dbReference type="ARBA" id="ARBA00006647"/>
    </source>
</evidence>
<feature type="region of interest" description="Disordered" evidence="12">
    <location>
        <begin position="356"/>
        <end position="415"/>
    </location>
</feature>
<dbReference type="EMBL" id="JASPKZ010004546">
    <property type="protein sequence ID" value="KAJ9590222.1"/>
    <property type="molecule type" value="Genomic_DNA"/>
</dbReference>
<keyword evidence="9" id="KW-0804">Transcription</keyword>
<keyword evidence="6" id="KW-0862">Zinc</keyword>
<keyword evidence="5" id="KW-0863">Zinc-finger</keyword>
<name>A0AAD8A1T2_DIPPU</name>
<sequence>MNQLCRVCGEPAAGFHFGAFTCEGCKSFFGRTYNNLSSISECKNNGECIINKKNRTSCKACRLRKCLMVGMSKSGSRYGRRSNWFKIHCLLQEQQLQQQQQAGNNPALREPLVTKNSKMLSLWDGIPAHHPDIKQPHHIPTMMDADNNNTGTAKNFLDSKSRSLQPGHLMPVRTVPPSPHPGYGTAGEAAAALWAARSSLLPLQVTSHHHATSFSPLPVPFLATPFLHGAGFHHPHPAAPPNARNLLLPFVQSMAASPKHHSAERLTSPATSSSSNSSSSSSQSTSPTRDGKAQDSVDVTKPDPRLKLSEDNEHLGFEKSLAMLQSLGPVQDEPIDLSFRSGLHCKTVKHKRRKCSKDNSCTSEDDVDERDDDIVSESDDDMGGNESCDDGKGAKDGNETLGERSGCGENRKPITTPLDLTTRTGLFRYRYIKTLGHIPEQSGKVCLK</sequence>
<dbReference type="GO" id="GO:0043565">
    <property type="term" value="F:sequence-specific DNA binding"/>
    <property type="evidence" value="ECO:0007669"/>
    <property type="project" value="InterPro"/>
</dbReference>
<organism evidence="14 15">
    <name type="scientific">Diploptera punctata</name>
    <name type="common">Pacific beetle cockroach</name>
    <dbReference type="NCBI Taxonomy" id="6984"/>
    <lineage>
        <taxon>Eukaryota</taxon>
        <taxon>Metazoa</taxon>
        <taxon>Ecdysozoa</taxon>
        <taxon>Arthropoda</taxon>
        <taxon>Hexapoda</taxon>
        <taxon>Insecta</taxon>
        <taxon>Pterygota</taxon>
        <taxon>Neoptera</taxon>
        <taxon>Polyneoptera</taxon>
        <taxon>Dictyoptera</taxon>
        <taxon>Blattodea</taxon>
        <taxon>Blaberoidea</taxon>
        <taxon>Blaberidae</taxon>
        <taxon>Diplopterinae</taxon>
        <taxon>Diploptera</taxon>
    </lineage>
</organism>
<feature type="compositionally biased region" description="Low complexity" evidence="12">
    <location>
        <begin position="267"/>
        <end position="288"/>
    </location>
</feature>
<feature type="compositionally biased region" description="Basic and acidic residues" evidence="12">
    <location>
        <begin position="289"/>
        <end position="312"/>
    </location>
</feature>
<evidence type="ECO:0000256" key="1">
    <source>
        <dbReference type="ARBA" id="ARBA00004123"/>
    </source>
</evidence>
<feature type="compositionally biased region" description="Acidic residues" evidence="12">
    <location>
        <begin position="363"/>
        <end position="383"/>
    </location>
</feature>
<dbReference type="Gene3D" id="3.30.50.10">
    <property type="entry name" value="Erythroid Transcription Factor GATA-1, subunit A"/>
    <property type="match status" value="1"/>
</dbReference>
<dbReference type="AlphaFoldDB" id="A0AAD8A1T2"/>
<keyword evidence="10" id="KW-0675">Receptor</keyword>
<evidence type="ECO:0000256" key="3">
    <source>
        <dbReference type="ARBA" id="ARBA00022473"/>
    </source>
</evidence>
<comment type="similarity">
    <text evidence="2">Belongs to the nuclear hormone receptor family. NR0 subfamily.</text>
</comment>
<proteinExistence type="inferred from homology"/>
<dbReference type="InterPro" id="IPR013088">
    <property type="entry name" value="Znf_NHR/GATA"/>
</dbReference>
<dbReference type="SUPFAM" id="SSF57716">
    <property type="entry name" value="Glucocorticoid receptor-like (DNA-binding domain)"/>
    <property type="match status" value="1"/>
</dbReference>